<evidence type="ECO:0000256" key="10">
    <source>
        <dbReference type="ARBA" id="ARBA00047899"/>
    </source>
</evidence>
<evidence type="ECO:0000256" key="1">
    <source>
        <dbReference type="ARBA" id="ARBA00009196"/>
    </source>
</evidence>
<dbReference type="SUPFAM" id="SSF56112">
    <property type="entry name" value="Protein kinase-like (PK-like)"/>
    <property type="match status" value="1"/>
</dbReference>
<gene>
    <name evidence="13" type="ORF">QSP1433_LOCUS15346</name>
</gene>
<dbReference type="GO" id="GO:0046872">
    <property type="term" value="F:metal ion binding"/>
    <property type="evidence" value="ECO:0007669"/>
    <property type="project" value="UniProtKB-KW"/>
</dbReference>
<dbReference type="Gene3D" id="1.10.510.10">
    <property type="entry name" value="Transferase(Phosphotransferase) domain 1"/>
    <property type="match status" value="1"/>
</dbReference>
<evidence type="ECO:0000259" key="12">
    <source>
        <dbReference type="PROSITE" id="PS50011"/>
    </source>
</evidence>
<reference evidence="13" key="1">
    <citation type="submission" date="2021-01" db="EMBL/GenBank/DDBJ databases">
        <authorList>
            <person name="Corre E."/>
            <person name="Pelletier E."/>
            <person name="Niang G."/>
            <person name="Scheremetjew M."/>
            <person name="Finn R."/>
            <person name="Kale V."/>
            <person name="Holt S."/>
            <person name="Cochrane G."/>
            <person name="Meng A."/>
            <person name="Brown T."/>
            <person name="Cohen L."/>
        </authorList>
    </citation>
    <scope>NUCLEOTIDE SEQUENCE</scope>
    <source>
        <strain evidence="13">NY070348D</strain>
    </source>
</reference>
<dbReference type="PROSITE" id="PS01245">
    <property type="entry name" value="RIO1"/>
    <property type="match status" value="1"/>
</dbReference>
<dbReference type="InterPro" id="IPR018934">
    <property type="entry name" value="RIO_dom"/>
</dbReference>
<proteinExistence type="inferred from homology"/>
<feature type="domain" description="Protein kinase" evidence="12">
    <location>
        <begin position="280"/>
        <end position="555"/>
    </location>
</feature>
<keyword evidence="7" id="KW-0418">Kinase</keyword>
<evidence type="ECO:0000256" key="4">
    <source>
        <dbReference type="ARBA" id="ARBA00022679"/>
    </source>
</evidence>
<organism evidence="13">
    <name type="scientific">Mucochytrium quahogii</name>
    <dbReference type="NCBI Taxonomy" id="96639"/>
    <lineage>
        <taxon>Eukaryota</taxon>
        <taxon>Sar</taxon>
        <taxon>Stramenopiles</taxon>
        <taxon>Bigyra</taxon>
        <taxon>Labyrinthulomycetes</taxon>
        <taxon>Thraustochytrida</taxon>
        <taxon>Thraustochytriidae</taxon>
        <taxon>Mucochytrium</taxon>
    </lineage>
</organism>
<dbReference type="GO" id="GO:0005524">
    <property type="term" value="F:ATP binding"/>
    <property type="evidence" value="ECO:0007669"/>
    <property type="project" value="UniProtKB-KW"/>
</dbReference>
<dbReference type="PROSITE" id="PS50011">
    <property type="entry name" value="PROTEIN_KINASE_DOM"/>
    <property type="match status" value="1"/>
</dbReference>
<dbReference type="EC" id="2.7.11.1" evidence="2"/>
<accession>A0A7S2SLL4</accession>
<dbReference type="PIRSF" id="PIRSF038146">
    <property type="entry name" value="Ser/Thr_PK_RIO3"/>
    <property type="match status" value="1"/>
</dbReference>
<comment type="similarity">
    <text evidence="1">Belongs to the protein kinase superfamily. RIO-type Ser/Thr kinase family.</text>
</comment>
<dbReference type="InterPro" id="IPR000687">
    <property type="entry name" value="RIO_kinase"/>
</dbReference>
<evidence type="ECO:0000313" key="13">
    <source>
        <dbReference type="EMBL" id="CAD9703651.1"/>
    </source>
</evidence>
<dbReference type="InterPro" id="IPR017406">
    <property type="entry name" value="Ser/Thr_kinase_Rio3"/>
</dbReference>
<evidence type="ECO:0000256" key="11">
    <source>
        <dbReference type="ARBA" id="ARBA00048679"/>
    </source>
</evidence>
<evidence type="ECO:0000256" key="9">
    <source>
        <dbReference type="ARBA" id="ARBA00022842"/>
    </source>
</evidence>
<keyword evidence="4" id="KW-0808">Transferase</keyword>
<dbReference type="PANTHER" id="PTHR45723">
    <property type="entry name" value="SERINE/THREONINE-PROTEIN KINASE RIO1"/>
    <property type="match status" value="1"/>
</dbReference>
<keyword evidence="5" id="KW-0479">Metal-binding</keyword>
<comment type="catalytic activity">
    <reaction evidence="11">
        <text>L-seryl-[protein] + ATP = O-phospho-L-seryl-[protein] + ADP + H(+)</text>
        <dbReference type="Rhea" id="RHEA:17989"/>
        <dbReference type="Rhea" id="RHEA-COMP:9863"/>
        <dbReference type="Rhea" id="RHEA-COMP:11604"/>
        <dbReference type="ChEBI" id="CHEBI:15378"/>
        <dbReference type="ChEBI" id="CHEBI:29999"/>
        <dbReference type="ChEBI" id="CHEBI:30616"/>
        <dbReference type="ChEBI" id="CHEBI:83421"/>
        <dbReference type="ChEBI" id="CHEBI:456216"/>
        <dbReference type="EC" id="2.7.11.1"/>
    </reaction>
</comment>
<evidence type="ECO:0000256" key="7">
    <source>
        <dbReference type="ARBA" id="ARBA00022777"/>
    </source>
</evidence>
<dbReference type="InterPro" id="IPR018935">
    <property type="entry name" value="RIO_kinase_CS"/>
</dbReference>
<evidence type="ECO:0000256" key="6">
    <source>
        <dbReference type="ARBA" id="ARBA00022741"/>
    </source>
</evidence>
<dbReference type="Gene3D" id="3.30.200.20">
    <property type="entry name" value="Phosphorylase Kinase, domain 1"/>
    <property type="match status" value="1"/>
</dbReference>
<keyword evidence="9" id="KW-0460">Magnesium</keyword>
<keyword evidence="3" id="KW-0723">Serine/threonine-protein kinase</keyword>
<dbReference type="AlphaFoldDB" id="A0A7S2SLL4"/>
<comment type="catalytic activity">
    <reaction evidence="10">
        <text>L-threonyl-[protein] + ATP = O-phospho-L-threonyl-[protein] + ADP + H(+)</text>
        <dbReference type="Rhea" id="RHEA:46608"/>
        <dbReference type="Rhea" id="RHEA-COMP:11060"/>
        <dbReference type="Rhea" id="RHEA-COMP:11605"/>
        <dbReference type="ChEBI" id="CHEBI:15378"/>
        <dbReference type="ChEBI" id="CHEBI:30013"/>
        <dbReference type="ChEBI" id="CHEBI:30616"/>
        <dbReference type="ChEBI" id="CHEBI:61977"/>
        <dbReference type="ChEBI" id="CHEBI:456216"/>
        <dbReference type="EC" id="2.7.11.1"/>
    </reaction>
</comment>
<keyword evidence="6" id="KW-0547">Nucleotide-binding</keyword>
<evidence type="ECO:0000256" key="2">
    <source>
        <dbReference type="ARBA" id="ARBA00012513"/>
    </source>
</evidence>
<dbReference type="InterPro" id="IPR051272">
    <property type="entry name" value="RIO-type_Ser/Thr_kinase"/>
</dbReference>
<name>A0A7S2SLL4_9STRA</name>
<dbReference type="InterPro" id="IPR011009">
    <property type="entry name" value="Kinase-like_dom_sf"/>
</dbReference>
<evidence type="ECO:0000256" key="5">
    <source>
        <dbReference type="ARBA" id="ARBA00022723"/>
    </source>
</evidence>
<sequence length="555" mass="62409">MVWGESGAAPKASLACIMSEQCVEDVSKKYAESRDFDDFGNEDEALALALARSLAESEGDVKGDKEEDGEDFALAMQLQEEENAAYEEFRNEQSRAGKVCMRTGFDIPRREHAEKRLYTADDAEEVHAEAVLLSQAFAVTPPKDKGRLFGRDKSLLGQGGDEPIITKHDEEINGQKYWDRVGQLPSGIRTGDTTGRRKISNKVYNSLHHNLKKQSGVVKGLSSTVERDAIQTHSKGLDQHTRLLLHKMVNAGHLEQVNGVIRTGKEAVVFHATGFFEISDNISKELGEDEGGNATAGTLEGEDTTVKARVFKEFAIKVFKTSLMEFKNRLDYIKGDHRFRDVANLSRQNPRKVVKVWAEKETRNLFRLRNAGLPCPYPVSLKEHVLLLEFIGENGHAAPQLREVELSERKLEKCYFQVVLLMHAMAVLCGLVHADLSEYNILYMRGKCFLVDCGQAVLFEHPNAKRFLEVDCTNVANFFKKRGLTNVVPPERLVEMLTACVEESKRPNGENMHTTAHQVPTKVKKWVEEFGDWASLPFASAILNEFPMNHEQIME</sequence>
<evidence type="ECO:0000256" key="8">
    <source>
        <dbReference type="ARBA" id="ARBA00022840"/>
    </source>
</evidence>
<dbReference type="Pfam" id="PF01163">
    <property type="entry name" value="RIO1"/>
    <property type="match status" value="1"/>
</dbReference>
<dbReference type="SMART" id="SM00090">
    <property type="entry name" value="RIO"/>
    <property type="match status" value="1"/>
</dbReference>
<dbReference type="EMBL" id="HBHK01024343">
    <property type="protein sequence ID" value="CAD9703651.1"/>
    <property type="molecule type" value="Transcribed_RNA"/>
</dbReference>
<protein>
    <recommendedName>
        <fullName evidence="2">non-specific serine/threonine protein kinase</fullName>
        <ecNumber evidence="2">2.7.11.1</ecNumber>
    </recommendedName>
</protein>
<keyword evidence="8" id="KW-0067">ATP-binding</keyword>
<dbReference type="GO" id="GO:0004674">
    <property type="term" value="F:protein serine/threonine kinase activity"/>
    <property type="evidence" value="ECO:0007669"/>
    <property type="project" value="UniProtKB-KW"/>
</dbReference>
<dbReference type="InterPro" id="IPR000719">
    <property type="entry name" value="Prot_kinase_dom"/>
</dbReference>
<evidence type="ECO:0000256" key="3">
    <source>
        <dbReference type="ARBA" id="ARBA00022527"/>
    </source>
</evidence>